<dbReference type="OrthoDB" id="3981129at2"/>
<gene>
    <name evidence="2" type="ORF">C7B77_28655</name>
</gene>
<dbReference type="SUPFAM" id="SSF56436">
    <property type="entry name" value="C-type lectin-like"/>
    <property type="match status" value="1"/>
</dbReference>
<dbReference type="CDD" id="cd14014">
    <property type="entry name" value="STKc_PknB_like"/>
    <property type="match status" value="1"/>
</dbReference>
<dbReference type="PROSITE" id="PS50011">
    <property type="entry name" value="PROTEIN_KINASE_DOM"/>
    <property type="match status" value="1"/>
</dbReference>
<dbReference type="AlphaFoldDB" id="A0A2T1F5D6"/>
<dbReference type="Pfam" id="PF03781">
    <property type="entry name" value="FGE-sulfatase"/>
    <property type="match status" value="1"/>
</dbReference>
<dbReference type="InterPro" id="IPR011009">
    <property type="entry name" value="Kinase-like_dom_sf"/>
</dbReference>
<dbReference type="PANTHER" id="PTHR23150">
    <property type="entry name" value="SULFATASE MODIFYING FACTOR 1, 2"/>
    <property type="match status" value="1"/>
</dbReference>
<feature type="domain" description="Protein kinase" evidence="1">
    <location>
        <begin position="11"/>
        <end position="274"/>
    </location>
</feature>
<dbReference type="Gene3D" id="3.90.1580.10">
    <property type="entry name" value="paralog of FGE (formylglycine-generating enzyme)"/>
    <property type="match status" value="1"/>
</dbReference>
<dbReference type="GO" id="GO:0005524">
    <property type="term" value="F:ATP binding"/>
    <property type="evidence" value="ECO:0007669"/>
    <property type="project" value="InterPro"/>
</dbReference>
<evidence type="ECO:0000313" key="2">
    <source>
        <dbReference type="EMBL" id="PSB40201.1"/>
    </source>
</evidence>
<keyword evidence="2" id="KW-0418">Kinase</keyword>
<dbReference type="InterPro" id="IPR000719">
    <property type="entry name" value="Prot_kinase_dom"/>
</dbReference>
<dbReference type="InterPro" id="IPR016187">
    <property type="entry name" value="CTDL_fold"/>
</dbReference>
<dbReference type="InterPro" id="IPR005532">
    <property type="entry name" value="SUMF_dom"/>
</dbReference>
<comment type="caution">
    <text evidence="2">The sequence shown here is derived from an EMBL/GenBank/DDBJ whole genome shotgun (WGS) entry which is preliminary data.</text>
</comment>
<reference evidence="2 3" key="1">
    <citation type="submission" date="2018-03" db="EMBL/GenBank/DDBJ databases">
        <title>The ancient ancestry and fast evolution of plastids.</title>
        <authorList>
            <person name="Moore K.R."/>
            <person name="Magnabosco C."/>
            <person name="Momper L."/>
            <person name="Gold D.A."/>
            <person name="Bosak T."/>
            <person name="Fournier G.P."/>
        </authorList>
    </citation>
    <scope>NUCLEOTIDE SEQUENCE [LARGE SCALE GENOMIC DNA]</scope>
    <source>
        <strain evidence="2 3">CCALA 037</strain>
    </source>
</reference>
<evidence type="ECO:0000313" key="3">
    <source>
        <dbReference type="Proteomes" id="UP000238937"/>
    </source>
</evidence>
<dbReference type="GO" id="GO:0120147">
    <property type="term" value="F:formylglycine-generating oxidase activity"/>
    <property type="evidence" value="ECO:0007669"/>
    <property type="project" value="TreeGrafter"/>
</dbReference>
<keyword evidence="3" id="KW-1185">Reference proteome</keyword>
<sequence length="635" mass="70588">MQPGQLLCDRYRIEQALATGGFGETFVAVDTHLPSQPQVVVKLLKPSNSDPATLQIAQRLFEMEAATLEQLGKDNDRIPSLYAYFELRGEFYLVQEYIAGTTLTEELDDRKFSESDTLAILHEILTGLARVHRQNIIHRDLKPDNIIRREIDRKLVLIDFGAVKQVRAAIIMTPNPAVSRTIGIGTEGYMPSEQGIGYPKPASDIYAVGAIGIQCLTGSAPHLLFDEDSLKIEWQHLRRVNPDLAIVLTKMVAPDYRQRYANATEALDAIASLMPSSIPPHPPQPLSTPTPSVTPVAAPVVRSSSVKTVSIPVNREVKTSSRGIDRRNLLKWLGFGGVGVVSAWLLNRVFSNLPELTKIQFKSVMLDSQGKIIDRPSGNAQIFTEDLGNDVKLTMVKIPAGKFLMGSPASEQNRADDESPQHQVSLKAFYLGQTLVTQAQWLVIMGNNPSYFQENDKLPVDRVNWLDAMDFCDKLSQKTGRTYRLPSEAEWEYAARAGTNTPFAFGETITPAVVNYNGSHDSDRGSVQREYSGKTSPVGTFPPNLFGLYDLHGNLWEWCLDESVGNYHDAPTDGSASGDIRSRDKNKIRRLRGGSWETYQSLCRSAFRFADVGSRRDSIIGFRVVCSRFAHFGER</sequence>
<dbReference type="EMBL" id="PVWO01000721">
    <property type="protein sequence ID" value="PSB40201.1"/>
    <property type="molecule type" value="Genomic_DNA"/>
</dbReference>
<dbReference type="PANTHER" id="PTHR23150:SF19">
    <property type="entry name" value="FORMYLGLYCINE-GENERATING ENZYME"/>
    <property type="match status" value="1"/>
</dbReference>
<dbReference type="Pfam" id="PF00069">
    <property type="entry name" value="Pkinase"/>
    <property type="match status" value="1"/>
</dbReference>
<dbReference type="InterPro" id="IPR042095">
    <property type="entry name" value="SUMF_sf"/>
</dbReference>
<dbReference type="SUPFAM" id="SSF56112">
    <property type="entry name" value="Protein kinase-like (PK-like)"/>
    <property type="match status" value="1"/>
</dbReference>
<proteinExistence type="predicted"/>
<name>A0A2T1F5D6_9CYAN</name>
<dbReference type="Proteomes" id="UP000238937">
    <property type="component" value="Unassembled WGS sequence"/>
</dbReference>
<dbReference type="RefSeq" id="WP_106313099.1">
    <property type="nucleotide sequence ID" value="NZ_PVWO01000721.1"/>
</dbReference>
<dbReference type="GO" id="GO:0004672">
    <property type="term" value="F:protein kinase activity"/>
    <property type="evidence" value="ECO:0007669"/>
    <property type="project" value="InterPro"/>
</dbReference>
<dbReference type="Gene3D" id="3.30.200.20">
    <property type="entry name" value="Phosphorylase Kinase, domain 1"/>
    <property type="match status" value="1"/>
</dbReference>
<dbReference type="SMART" id="SM00220">
    <property type="entry name" value="S_TKc"/>
    <property type="match status" value="1"/>
</dbReference>
<protein>
    <submittedName>
        <fullName evidence="2">Protein kinase</fullName>
    </submittedName>
</protein>
<dbReference type="InterPro" id="IPR051043">
    <property type="entry name" value="Sulfatase_Mod_Factor_Kinase"/>
</dbReference>
<accession>A0A2T1F5D6</accession>
<organism evidence="2 3">
    <name type="scientific">Chamaesiphon polymorphus CCALA 037</name>
    <dbReference type="NCBI Taxonomy" id="2107692"/>
    <lineage>
        <taxon>Bacteria</taxon>
        <taxon>Bacillati</taxon>
        <taxon>Cyanobacteriota</taxon>
        <taxon>Cyanophyceae</taxon>
        <taxon>Gomontiellales</taxon>
        <taxon>Chamaesiphonaceae</taxon>
        <taxon>Chamaesiphon</taxon>
    </lineage>
</organism>
<keyword evidence="2" id="KW-0808">Transferase</keyword>
<dbReference type="Gene3D" id="1.10.510.10">
    <property type="entry name" value="Transferase(Phosphotransferase) domain 1"/>
    <property type="match status" value="1"/>
</dbReference>
<evidence type="ECO:0000259" key="1">
    <source>
        <dbReference type="PROSITE" id="PS50011"/>
    </source>
</evidence>